<dbReference type="EMBL" id="FRFC01000004">
    <property type="protein sequence ID" value="SHO47093.1"/>
    <property type="molecule type" value="Genomic_DNA"/>
</dbReference>
<keyword evidence="1" id="KW-0732">Signal</keyword>
<dbReference type="InterPro" id="IPR013320">
    <property type="entry name" value="ConA-like_dom_sf"/>
</dbReference>
<name>A0A2H1EI31_9ARCH</name>
<dbReference type="OrthoDB" id="12369at2157"/>
<organism evidence="4 5">
    <name type="scientific">Nitrosotalea sinensis</name>
    <dbReference type="NCBI Taxonomy" id="1499975"/>
    <lineage>
        <taxon>Archaea</taxon>
        <taxon>Nitrososphaerota</taxon>
        <taxon>Nitrososphaeria</taxon>
        <taxon>Nitrosotaleales</taxon>
        <taxon>Nitrosotaleaceae</taxon>
        <taxon>Nitrosotalea</taxon>
    </lineage>
</organism>
<accession>A0A2H1EI31</accession>
<dbReference type="GO" id="GO:0004866">
    <property type="term" value="F:endopeptidase inhibitor activity"/>
    <property type="evidence" value="ECO:0007669"/>
    <property type="project" value="InterPro"/>
</dbReference>
<evidence type="ECO:0000313" key="5">
    <source>
        <dbReference type="Proteomes" id="UP000232412"/>
    </source>
</evidence>
<evidence type="ECO:0000313" key="4">
    <source>
        <dbReference type="EMBL" id="SHO47093.1"/>
    </source>
</evidence>
<evidence type="ECO:0000259" key="3">
    <source>
        <dbReference type="SMART" id="SM00560"/>
    </source>
</evidence>
<evidence type="ECO:0000256" key="1">
    <source>
        <dbReference type="ARBA" id="ARBA00022729"/>
    </source>
</evidence>
<gene>
    <name evidence="4" type="ORF">NSIN_30348</name>
</gene>
<reference evidence="5" key="1">
    <citation type="submission" date="2016-12" db="EMBL/GenBank/DDBJ databases">
        <authorList>
            <person name="Herbold C."/>
        </authorList>
    </citation>
    <scope>NUCLEOTIDE SEQUENCE [LARGE SCALE GENOMIC DNA]</scope>
</reference>
<dbReference type="InterPro" id="IPR006558">
    <property type="entry name" value="LamG-like"/>
</dbReference>
<evidence type="ECO:0000256" key="2">
    <source>
        <dbReference type="ARBA" id="ARBA00023157"/>
    </source>
</evidence>
<keyword evidence="2" id="KW-1015">Disulfide bond</keyword>
<dbReference type="Pfam" id="PF13385">
    <property type="entry name" value="Laminin_G_3"/>
    <property type="match status" value="1"/>
</dbReference>
<sequence>MNFSNTLNASDVIGRAEISQTGINGTSLALSGKGLVSQNVTSINKVQELTISAWVKPDYSQGSRDFTVLSKERAFSLVIHHTVPPVRIAVFSIFDGVTWHSVESKSQIPSRWTHLGATFNGTAISIYVNGNKESSLPVNASIYGIYGGLQTKTIESIGSNADVLIGGQQDHLGIDTDIKNLFSGKIDQVSLYNSTLNEEQMSAIYEKPSDLYKIEDIPIKPHTIMQKTSYLITEKPELKFEYLDNAALQNAKIHLKKSTEPMQFSKWIAPNETITTDVFDPTGKKIDVKSEFKKLQEGTFDIVLDSIRDGKAGLYKIKITMIKGSHTYITESTYRWGLVSLNTDKSIYRPGQTANLTTVVLDNDGHSVCNADVTINIVDPQGHTTVLSSENGIIKNSECGLYDSTYTPNYEGNYTVSITAQNPSGTASFNTSFLAQNSFPFDITRTAQSKINPVDYPNLFDVKIDLSSFINQNEAVIQESVPSVFNVTTDANVQIVGNTKILTWTKDLIGNKTSVQYTYSVPLQYPMLYALGPARITYGTQIFTEARPWFVANDPPTSMTPATAAFVNTAATSVIVRPDATMGSNQALVVAMVEKTSTRGVLYMNFTGGTCGTGKGTSLTSANVTGAAAFNSGDSRMEMFVQLLNSTAKSHALTVCGQLTGAPASRWAIFATIVHGVNDTNYIGHSASNSTTLSTATVQLHLDNQSNSLIMGAAIQGLSGTAITTNAPGETIIQAIRGGPQAVASAFANKTSDTTGFMKFTGGAATGWSAGAVEILGYNIVPEDSLSITDTLTKKISKQLTDSIQLSDSVAKSATLSHQFSDSIGLNDTITRTVTLSHQFSDSVGLHDAFLAMKMLSVSLTGDSLGLVDTLGKTIHLTRPQSDSIGLTDNIVRTINLTRPQSDSVGLTDNLNRVINLTRPHSDSVGFADNLNRVATLTRPQSDSVGFVDTLVVMKTLFATLTGDSVGFTDNLNKVANLTRPQSDSVGLTDNIVRTINLTRPQSDSVGLTDNLNRVATLTRSQSDSVGFVDTLVVMKTLFATLTGDSVGFTDNLNKVANLTRPQSDSVGLNDTFTKITTLSRHFDDSAGLVDTIRLTKIGPDQYAVPDNQTQVVVNSTKPHLVVTNSSAALSSIIIPSNVTTTTLSYSHIVSSGTVHLLHTLNITKDTNADNKPEIIVTIPAVTDIHNPAWDGILQLPTNQSSSPVIPTPQGQIATKKTEIGLGSSLPLTFNNATRILFVGQAGSHVGFFYTPTSVTEITQTCSADNQNIANALPAGGNCKITVGSNLVVWTKHFTGFVTWTLSFIPPSPQIPTSSGGYGTGVITSGMLGGGTSGVESAAGMLSTGVTLYDVTYDICDKQNVQFTVGSPDQTIPSVRFATESGVVDAKVSSHQPYAGLYGLVKQNVISYDASLKPGTKTFNMLVVPGNGTGYVTAKVDVTKCKQTVTFAPIPIIGQYSPDVPKIFDVKLQIGNETKIPASETQDKYVSNQNVTLHGLVYSPVRLNHVEIRTVKIGDNASNYSSINATIRPMQISNTYVVSATLPREYLVSPAVNYWVYAKNIEGFESESDQYSVGVSPGYDVSGGIGFVMPQNVPAGLTQSPQVYFTNNATGVLYGTISLVVDGKQVSQFTDHVFNRGTSVMELNWDVPKTNDTATHTVQAIASFYGHEIKSDKAEIHSYTPTRVISVGHPSSISPIVGDQGNTVATPKSIYSSFVSDNATKFHVVSPGGLCVIGESTECLVDESTITKTGRYSSITVDGQSYSVYYSGADSPLQRFTITSPESIVGDWKITLEKNGIEQKDLEDATLLKIKFSAVEKQFLISLP</sequence>
<dbReference type="Proteomes" id="UP000232412">
    <property type="component" value="Unassembled WGS sequence"/>
</dbReference>
<dbReference type="InterPro" id="IPR002890">
    <property type="entry name" value="MG2"/>
</dbReference>
<dbReference type="Pfam" id="PF01835">
    <property type="entry name" value="MG2"/>
    <property type="match status" value="1"/>
</dbReference>
<protein>
    <recommendedName>
        <fullName evidence="3">LamG-like jellyroll fold domain-containing protein</fullName>
    </recommendedName>
</protein>
<dbReference type="SUPFAM" id="SSF49899">
    <property type="entry name" value="Concanavalin A-like lectins/glucanases"/>
    <property type="match status" value="1"/>
</dbReference>
<feature type="domain" description="LamG-like jellyroll fold" evidence="3">
    <location>
        <begin position="47"/>
        <end position="199"/>
    </location>
</feature>
<dbReference type="Gene3D" id="2.60.120.200">
    <property type="match status" value="1"/>
</dbReference>
<dbReference type="Gene3D" id="2.60.40.1930">
    <property type="match status" value="1"/>
</dbReference>
<proteinExistence type="predicted"/>
<dbReference type="RefSeq" id="WP_101010577.1">
    <property type="nucleotide sequence ID" value="NZ_FRFC01000004.1"/>
</dbReference>
<keyword evidence="5" id="KW-1185">Reference proteome</keyword>
<dbReference type="SMART" id="SM00560">
    <property type="entry name" value="LamGL"/>
    <property type="match status" value="1"/>
</dbReference>